<dbReference type="Gene3D" id="3.40.50.850">
    <property type="entry name" value="Isochorismatase-like"/>
    <property type="match status" value="1"/>
</dbReference>
<reference evidence="3 4" key="2">
    <citation type="submission" date="2018-06" db="EMBL/GenBank/DDBJ databases">
        <title>Metagenomic assembly of (sub)arctic Cyanobacteria and their associated microbiome from non-axenic cultures.</title>
        <authorList>
            <person name="Baurain D."/>
        </authorList>
    </citation>
    <scope>NUCLEOTIDE SEQUENCE [LARGE SCALE GENOMIC DNA]</scope>
    <source>
        <strain evidence="3">ULC041bin1</strain>
    </source>
</reference>
<organism evidence="3 4">
    <name type="scientific">Shackletoniella antarctica</name>
    <dbReference type="NCBI Taxonomy" id="268115"/>
    <lineage>
        <taxon>Bacteria</taxon>
        <taxon>Bacillati</taxon>
        <taxon>Cyanobacteriota</taxon>
        <taxon>Cyanophyceae</taxon>
        <taxon>Oculatellales</taxon>
        <taxon>Oculatellaceae</taxon>
        <taxon>Shackletoniella</taxon>
    </lineage>
</organism>
<protein>
    <submittedName>
        <fullName evidence="3">Cysteine hydrolase</fullName>
    </submittedName>
</protein>
<evidence type="ECO:0000256" key="1">
    <source>
        <dbReference type="ARBA" id="ARBA00022801"/>
    </source>
</evidence>
<evidence type="ECO:0000259" key="2">
    <source>
        <dbReference type="Pfam" id="PF00857"/>
    </source>
</evidence>
<dbReference type="InterPro" id="IPR050272">
    <property type="entry name" value="Isochorismatase-like_hydrls"/>
</dbReference>
<dbReference type="PANTHER" id="PTHR43540">
    <property type="entry name" value="PEROXYUREIDOACRYLATE/UREIDOACRYLATE AMIDOHYDROLASE-RELATED"/>
    <property type="match status" value="1"/>
</dbReference>
<dbReference type="InterPro" id="IPR000868">
    <property type="entry name" value="Isochorismatase-like_dom"/>
</dbReference>
<accession>A0A2W4YPH3</accession>
<comment type="caution">
    <text evidence="3">The sequence shown here is derived from an EMBL/GenBank/DDBJ whole genome shotgun (WGS) entry which is preliminary data.</text>
</comment>
<dbReference type="PANTHER" id="PTHR43540:SF1">
    <property type="entry name" value="ISOCHORISMATASE HYDROLASE"/>
    <property type="match status" value="1"/>
</dbReference>
<dbReference type="Proteomes" id="UP000249081">
    <property type="component" value="Unassembled WGS sequence"/>
</dbReference>
<dbReference type="InterPro" id="IPR036380">
    <property type="entry name" value="Isochorismatase-like_sf"/>
</dbReference>
<dbReference type="SUPFAM" id="SSF52499">
    <property type="entry name" value="Isochorismatase-like hydrolases"/>
    <property type="match status" value="1"/>
</dbReference>
<name>A0A2W4YPH3_9CYAN</name>
<evidence type="ECO:0000313" key="3">
    <source>
        <dbReference type="EMBL" id="PZO44838.1"/>
    </source>
</evidence>
<proteinExistence type="predicted"/>
<gene>
    <name evidence="3" type="ORF">DCF17_02840</name>
</gene>
<dbReference type="EMBL" id="QBMN01000012">
    <property type="protein sequence ID" value="PZO44838.1"/>
    <property type="molecule type" value="Genomic_DNA"/>
</dbReference>
<dbReference type="AlphaFoldDB" id="A0A2W4YPH3"/>
<evidence type="ECO:0000313" key="4">
    <source>
        <dbReference type="Proteomes" id="UP000249081"/>
    </source>
</evidence>
<dbReference type="GO" id="GO:0016787">
    <property type="term" value="F:hydrolase activity"/>
    <property type="evidence" value="ECO:0007669"/>
    <property type="project" value="UniProtKB-KW"/>
</dbReference>
<dbReference type="CDD" id="cd01014">
    <property type="entry name" value="nicotinamidase_related"/>
    <property type="match status" value="1"/>
</dbReference>
<sequence length="185" mass="19940">MAALLVIDVQKGLDEPVWGQRNNPGAEANMARLLAEWRCRELPVIHVRHCSVNPSSPLRPELPGNAYKPEAQPLPGEIEFTKTVNSAFIGTGLEDYLRSHHIAALVVVGLTTDHCVSTSVRMAANLGFEVALVADATATFERRGHDGTLYSADDMHAINLASLNGEFCTVRSTQQVIDAITAPAA</sequence>
<keyword evidence="1 3" id="KW-0378">Hydrolase</keyword>
<reference evidence="4" key="1">
    <citation type="submission" date="2018-04" db="EMBL/GenBank/DDBJ databases">
        <authorList>
            <person name="Cornet L."/>
        </authorList>
    </citation>
    <scope>NUCLEOTIDE SEQUENCE [LARGE SCALE GENOMIC DNA]</scope>
</reference>
<feature type="domain" description="Isochorismatase-like" evidence="2">
    <location>
        <begin position="2"/>
        <end position="153"/>
    </location>
</feature>
<dbReference type="Pfam" id="PF00857">
    <property type="entry name" value="Isochorismatase"/>
    <property type="match status" value="1"/>
</dbReference>